<feature type="signal peptide" evidence="2">
    <location>
        <begin position="1"/>
        <end position="18"/>
    </location>
</feature>
<reference evidence="3 4" key="1">
    <citation type="submission" date="2017-08" db="EMBL/GenBank/DDBJ databases">
        <title>Harnessing the power of phylogenomics to disentangle the directionality and signatures of interkingdom host jumping in the parasitic fungal genus Tolypocladium.</title>
        <authorList>
            <person name="Quandt C.A."/>
            <person name="Patterson W."/>
            <person name="Spatafora J.W."/>
        </authorList>
    </citation>
    <scope>NUCLEOTIDE SEQUENCE [LARGE SCALE GENOMIC DNA]</scope>
    <source>
        <strain evidence="3 4">CBS 113982</strain>
    </source>
</reference>
<feature type="compositionally biased region" description="Basic and acidic residues" evidence="1">
    <location>
        <begin position="127"/>
        <end position="139"/>
    </location>
</feature>
<evidence type="ECO:0000313" key="4">
    <source>
        <dbReference type="Proteomes" id="UP000236621"/>
    </source>
</evidence>
<keyword evidence="2" id="KW-0732">Signal</keyword>
<organism evidence="3 4">
    <name type="scientific">Tolypocladium capitatum</name>
    <dbReference type="NCBI Taxonomy" id="45235"/>
    <lineage>
        <taxon>Eukaryota</taxon>
        <taxon>Fungi</taxon>
        <taxon>Dikarya</taxon>
        <taxon>Ascomycota</taxon>
        <taxon>Pezizomycotina</taxon>
        <taxon>Sordariomycetes</taxon>
        <taxon>Hypocreomycetidae</taxon>
        <taxon>Hypocreales</taxon>
        <taxon>Ophiocordycipitaceae</taxon>
        <taxon>Tolypocladium</taxon>
    </lineage>
</organism>
<accession>A0A2K3Q039</accession>
<dbReference type="AlphaFoldDB" id="A0A2K3Q039"/>
<comment type="caution">
    <text evidence="3">The sequence shown here is derived from an EMBL/GenBank/DDBJ whole genome shotgun (WGS) entry which is preliminary data.</text>
</comment>
<evidence type="ECO:0000256" key="2">
    <source>
        <dbReference type="SAM" id="SignalP"/>
    </source>
</evidence>
<feature type="region of interest" description="Disordered" evidence="1">
    <location>
        <begin position="124"/>
        <end position="145"/>
    </location>
</feature>
<evidence type="ECO:0000256" key="1">
    <source>
        <dbReference type="SAM" id="MobiDB-lite"/>
    </source>
</evidence>
<evidence type="ECO:0000313" key="3">
    <source>
        <dbReference type="EMBL" id="PNY20897.1"/>
    </source>
</evidence>
<name>A0A2K3Q039_9HYPO</name>
<dbReference type="EMBL" id="NRSZ01001256">
    <property type="protein sequence ID" value="PNY20897.1"/>
    <property type="molecule type" value="Genomic_DNA"/>
</dbReference>
<gene>
    <name evidence="3" type="ORF">TCAP_07301</name>
</gene>
<dbReference type="Proteomes" id="UP000236621">
    <property type="component" value="Unassembled WGS sequence"/>
</dbReference>
<proteinExistence type="predicted"/>
<feature type="chain" id="PRO_5014431582" evidence="2">
    <location>
        <begin position="19"/>
        <end position="145"/>
    </location>
</feature>
<dbReference type="OrthoDB" id="2910287at2759"/>
<sequence length="145" mass="15445">MRFSALVAAAISTTAASASPIEKRELGGVLLCTGPNATGKCQHNVYQLDKCHQLRAPFYRSINTFAPDGEAFVCYPRVVDCGGICTSPTGCTFGAVGFAYAHKYNLSAIGWDVLFSSFDCSNRTHSARPDGLADQRRAFPGETGA</sequence>
<keyword evidence="4" id="KW-1185">Reference proteome</keyword>
<protein>
    <submittedName>
        <fullName evidence="3">Uncharacterized protein</fullName>
    </submittedName>
</protein>